<evidence type="ECO:0000313" key="1">
    <source>
        <dbReference type="EMBL" id="NGM23991.1"/>
    </source>
</evidence>
<reference evidence="1 2" key="2">
    <citation type="submission" date="2020-03" db="EMBL/GenBank/DDBJ databases">
        <title>Roseomonas stagni sp. nov., isolated from pond water in Japan.</title>
        <authorList>
            <person name="Furuhata K."/>
            <person name="Miyamoto H."/>
            <person name="Goto K."/>
        </authorList>
    </citation>
    <scope>NUCLEOTIDE SEQUENCE [LARGE SCALE GENOMIC DNA]</scope>
    <source>
        <strain evidence="1 2">PeD5</strain>
    </source>
</reference>
<accession>A0A6M1LU71</accession>
<dbReference type="RefSeq" id="WP_164697905.1">
    <property type="nucleotide sequence ID" value="NZ_JAAIKB010000022.1"/>
</dbReference>
<proteinExistence type="predicted"/>
<name>A0A6M1LU71_9PROT</name>
<dbReference type="Proteomes" id="UP000475385">
    <property type="component" value="Unassembled WGS sequence"/>
</dbReference>
<organism evidence="1 2">
    <name type="scientific">Falsiroseomonas algicola</name>
    <dbReference type="NCBI Taxonomy" id="2716930"/>
    <lineage>
        <taxon>Bacteria</taxon>
        <taxon>Pseudomonadati</taxon>
        <taxon>Pseudomonadota</taxon>
        <taxon>Alphaproteobacteria</taxon>
        <taxon>Acetobacterales</taxon>
        <taxon>Roseomonadaceae</taxon>
        <taxon>Falsiroseomonas</taxon>
    </lineage>
</organism>
<comment type="caution">
    <text evidence="1">The sequence shown here is derived from an EMBL/GenBank/DDBJ whole genome shotgun (WGS) entry which is preliminary data.</text>
</comment>
<keyword evidence="2" id="KW-1185">Reference proteome</keyword>
<evidence type="ECO:0000313" key="2">
    <source>
        <dbReference type="Proteomes" id="UP000475385"/>
    </source>
</evidence>
<gene>
    <name evidence="1" type="ORF">G3576_28550</name>
</gene>
<dbReference type="AlphaFoldDB" id="A0A6M1LU71"/>
<sequence>MPMTPDEIAHCLNALPWSRREVARRLGVDDAALRKMARGARPVAHNLAAWLRLLAALHGALTPEQREIARAIGCDEGRFVRHPRGVRPLDDEEAALLETLAALHAALPLPVGWRTNAVQPDTDA</sequence>
<reference evidence="1 2" key="1">
    <citation type="submission" date="2020-02" db="EMBL/GenBank/DDBJ databases">
        <authorList>
            <person name="Kim H.M."/>
            <person name="Jeon C.O."/>
        </authorList>
    </citation>
    <scope>NUCLEOTIDE SEQUENCE [LARGE SCALE GENOMIC DNA]</scope>
    <source>
        <strain evidence="1 2">PeD5</strain>
    </source>
</reference>
<protein>
    <submittedName>
        <fullName evidence="1">Uncharacterized protein</fullName>
    </submittedName>
</protein>
<dbReference type="EMBL" id="JAAIKB010000022">
    <property type="protein sequence ID" value="NGM23991.1"/>
    <property type="molecule type" value="Genomic_DNA"/>
</dbReference>